<keyword evidence="12" id="KW-1185">Reference proteome</keyword>
<organism evidence="11 12">
    <name type="scientific">Phormidium yuhuli AB48</name>
    <dbReference type="NCBI Taxonomy" id="2940671"/>
    <lineage>
        <taxon>Bacteria</taxon>
        <taxon>Bacillati</taxon>
        <taxon>Cyanobacteriota</taxon>
        <taxon>Cyanophyceae</taxon>
        <taxon>Oscillatoriophycideae</taxon>
        <taxon>Oscillatoriales</taxon>
        <taxon>Oscillatoriaceae</taxon>
        <taxon>Phormidium</taxon>
        <taxon>Phormidium yuhuli</taxon>
    </lineage>
</organism>
<name>A0ABY5AN07_9CYAN</name>
<protein>
    <submittedName>
        <fullName evidence="11">Mechanosensitive ion channel family protein</fullName>
    </submittedName>
</protein>
<dbReference type="InterPro" id="IPR006685">
    <property type="entry name" value="MscS_channel_2nd"/>
</dbReference>
<evidence type="ECO:0000313" key="11">
    <source>
        <dbReference type="EMBL" id="USR90395.1"/>
    </source>
</evidence>
<dbReference type="InterPro" id="IPR049278">
    <property type="entry name" value="MS_channel_C"/>
</dbReference>
<dbReference type="SUPFAM" id="SSF82689">
    <property type="entry name" value="Mechanosensitive channel protein MscS (YggB), C-terminal domain"/>
    <property type="match status" value="1"/>
</dbReference>
<keyword evidence="3" id="KW-1003">Cell membrane</keyword>
<keyword evidence="4 8" id="KW-0812">Transmembrane</keyword>
<dbReference type="Gene3D" id="3.30.70.100">
    <property type="match status" value="1"/>
</dbReference>
<accession>A0ABY5AN07</accession>
<dbReference type="Pfam" id="PF21082">
    <property type="entry name" value="MS_channel_3rd"/>
    <property type="match status" value="1"/>
</dbReference>
<feature type="transmembrane region" description="Helical" evidence="8">
    <location>
        <begin position="342"/>
        <end position="368"/>
    </location>
</feature>
<evidence type="ECO:0000256" key="7">
    <source>
        <dbReference type="SAM" id="MobiDB-lite"/>
    </source>
</evidence>
<dbReference type="Gene3D" id="2.30.30.60">
    <property type="match status" value="1"/>
</dbReference>
<feature type="domain" description="Mechanosensitive ion channel MscS" evidence="9">
    <location>
        <begin position="398"/>
        <end position="462"/>
    </location>
</feature>
<feature type="region of interest" description="Disordered" evidence="7">
    <location>
        <begin position="568"/>
        <end position="588"/>
    </location>
</feature>
<dbReference type="SUPFAM" id="SSF50182">
    <property type="entry name" value="Sm-like ribonucleoproteins"/>
    <property type="match status" value="1"/>
</dbReference>
<dbReference type="InterPro" id="IPR023408">
    <property type="entry name" value="MscS_beta-dom_sf"/>
</dbReference>
<dbReference type="Proteomes" id="UP001056708">
    <property type="component" value="Chromosome"/>
</dbReference>
<feature type="region of interest" description="Disordered" evidence="7">
    <location>
        <begin position="212"/>
        <end position="236"/>
    </location>
</feature>
<keyword evidence="6 8" id="KW-0472">Membrane</keyword>
<evidence type="ECO:0000256" key="4">
    <source>
        <dbReference type="ARBA" id="ARBA00022692"/>
    </source>
</evidence>
<evidence type="ECO:0000256" key="8">
    <source>
        <dbReference type="SAM" id="Phobius"/>
    </source>
</evidence>
<comment type="subcellular location">
    <subcellularLocation>
        <location evidence="1">Cell membrane</location>
        <topology evidence="1">Multi-pass membrane protein</topology>
    </subcellularLocation>
</comment>
<feature type="transmembrane region" description="Helical" evidence="8">
    <location>
        <begin position="380"/>
        <end position="399"/>
    </location>
</feature>
<sequence>MPMFRVRRLRHLVKFILVLLLSLGTVVSLVGLSPNPVQAQTPIPIPIEPAPGTSNTAPVRLSGFTVLQISSPPTIPDQPRTIPELEKRVTQIERNLNTIIEDGFDADSLQVRYDILNNQPVLSAEDNDNLLNRQILTVTQFDAEVADTTPEQLAQQWSEQIRESLIRAQEERLPGARQQRWRNALALAAIMLVCSPIIWFLQRRTTRHYQHLSRQRHPEHLQPPQETLGPEGEVSTTRATPQFLRAILPQIVLERRISMIVLLRRVLLFLQLAVWIGGLIAILYQFPATRVQAAWLQRFPVQILSIWLFVAVANKLTDLLFDNILQSWVQQESLNPTASQRFILRAPTLAAALKGMTSFIAGLIGVIWFLALQNFPLDSLITGAGIFGVALTIVFQSLIKDLINGILILWEDQFAVGDVIDVGHGPGFVEYMNLRVTRLRGQGGRLSTIPNSQIEVVHNLTKEWSRIDFRIRISQEADALEALQVMRRTMEQMQADPDWTEAIIEPTILSGVEGVDERGTELLMWTKTKPLQQWNVEREYRRRLKLAFDQAGITIAVPKQMLWFNESSSKAEEEGNHQSSLSPGQANR</sequence>
<keyword evidence="5 8" id="KW-1133">Transmembrane helix</keyword>
<dbReference type="PANTHER" id="PTHR30460:SF0">
    <property type="entry name" value="MODERATE CONDUCTANCE MECHANOSENSITIVE CHANNEL YBIO"/>
    <property type="match status" value="1"/>
</dbReference>
<comment type="similarity">
    <text evidence="2">Belongs to the MscS (TC 1.A.23) family.</text>
</comment>
<evidence type="ECO:0000256" key="3">
    <source>
        <dbReference type="ARBA" id="ARBA00022475"/>
    </source>
</evidence>
<evidence type="ECO:0000259" key="9">
    <source>
        <dbReference type="Pfam" id="PF00924"/>
    </source>
</evidence>
<dbReference type="InterPro" id="IPR010920">
    <property type="entry name" value="LSM_dom_sf"/>
</dbReference>
<evidence type="ECO:0000256" key="5">
    <source>
        <dbReference type="ARBA" id="ARBA00022989"/>
    </source>
</evidence>
<feature type="transmembrane region" description="Helical" evidence="8">
    <location>
        <begin position="181"/>
        <end position="201"/>
    </location>
</feature>
<dbReference type="Pfam" id="PF00924">
    <property type="entry name" value="MS_channel_2nd"/>
    <property type="match status" value="1"/>
</dbReference>
<evidence type="ECO:0000256" key="2">
    <source>
        <dbReference type="ARBA" id="ARBA00008017"/>
    </source>
</evidence>
<evidence type="ECO:0000259" key="10">
    <source>
        <dbReference type="Pfam" id="PF21082"/>
    </source>
</evidence>
<dbReference type="PANTHER" id="PTHR30460">
    <property type="entry name" value="MODERATE CONDUCTANCE MECHANOSENSITIVE CHANNEL YBIO"/>
    <property type="match status" value="1"/>
</dbReference>
<feature type="transmembrane region" description="Helical" evidence="8">
    <location>
        <begin position="266"/>
        <end position="287"/>
    </location>
</feature>
<proteinExistence type="inferred from homology"/>
<evidence type="ECO:0000256" key="1">
    <source>
        <dbReference type="ARBA" id="ARBA00004651"/>
    </source>
</evidence>
<feature type="domain" description="Mechanosensitive ion channel MscS C-terminal" evidence="10">
    <location>
        <begin position="468"/>
        <end position="555"/>
    </location>
</feature>
<dbReference type="Gene3D" id="1.10.287.1260">
    <property type="match status" value="1"/>
</dbReference>
<dbReference type="InterPro" id="IPR045276">
    <property type="entry name" value="YbiO_bact"/>
</dbReference>
<dbReference type="RefSeq" id="WP_252662425.1">
    <property type="nucleotide sequence ID" value="NZ_CP098611.1"/>
</dbReference>
<feature type="compositionally biased region" description="Polar residues" evidence="7">
    <location>
        <begin position="577"/>
        <end position="588"/>
    </location>
</feature>
<evidence type="ECO:0000256" key="6">
    <source>
        <dbReference type="ARBA" id="ARBA00023136"/>
    </source>
</evidence>
<evidence type="ECO:0000313" key="12">
    <source>
        <dbReference type="Proteomes" id="UP001056708"/>
    </source>
</evidence>
<dbReference type="InterPro" id="IPR011066">
    <property type="entry name" value="MscS_channel_C_sf"/>
</dbReference>
<reference evidence="11" key="1">
    <citation type="submission" date="2022-06" db="EMBL/GenBank/DDBJ databases">
        <title>Genome sequence of Phormidium yuhuli AB48 isolated from an industrial photobioreactor environment.</title>
        <authorList>
            <person name="Qiu Y."/>
            <person name="Noonan A.J.C."/>
            <person name="Dofher K."/>
            <person name="Koch M."/>
            <person name="Kieft B."/>
            <person name="Lin X."/>
            <person name="Ziels R.M."/>
            <person name="Hallam S.J."/>
        </authorList>
    </citation>
    <scope>NUCLEOTIDE SEQUENCE</scope>
    <source>
        <strain evidence="11">AB48</strain>
    </source>
</reference>
<dbReference type="EMBL" id="CP098611">
    <property type="protein sequence ID" value="USR90395.1"/>
    <property type="molecule type" value="Genomic_DNA"/>
</dbReference>
<gene>
    <name evidence="11" type="ORF">NEA10_16360</name>
</gene>